<dbReference type="HAMAP" id="MF_01014">
    <property type="entry name" value="HisA"/>
    <property type="match status" value="1"/>
</dbReference>
<dbReference type="UniPathway" id="UPA00031">
    <property type="reaction ID" value="UER00009"/>
</dbReference>
<evidence type="ECO:0000256" key="4">
    <source>
        <dbReference type="ARBA" id="ARBA00009667"/>
    </source>
</evidence>
<comment type="catalytic activity">
    <reaction evidence="1 12 14">
        <text>1-(5-phospho-beta-D-ribosyl)-5-[(5-phospho-beta-D-ribosylamino)methylideneamino]imidazole-4-carboxamide = 5-[(5-phospho-1-deoxy-D-ribulos-1-ylimino)methylamino]-1-(5-phospho-beta-D-ribosyl)imidazole-4-carboxamide</text>
        <dbReference type="Rhea" id="RHEA:15469"/>
        <dbReference type="ChEBI" id="CHEBI:58435"/>
        <dbReference type="ChEBI" id="CHEBI:58525"/>
        <dbReference type="EC" id="5.3.1.16"/>
    </reaction>
</comment>
<feature type="active site" description="Proton donor" evidence="12">
    <location>
        <position position="131"/>
    </location>
</feature>
<evidence type="ECO:0000256" key="8">
    <source>
        <dbReference type="ARBA" id="ARBA00022605"/>
    </source>
</evidence>
<dbReference type="EC" id="5.3.1.16" evidence="5 12"/>
<dbReference type="GO" id="GO:0005737">
    <property type="term" value="C:cytoplasm"/>
    <property type="evidence" value="ECO:0007669"/>
    <property type="project" value="UniProtKB-SubCell"/>
</dbReference>
<comment type="pathway">
    <text evidence="3 12 14">Amino-acid biosynthesis; L-histidine biosynthesis; L-histidine from 5-phospho-alpha-D-ribose 1-diphosphate: step 4/9.</text>
</comment>
<dbReference type="PANTHER" id="PTHR43090">
    <property type="entry name" value="1-(5-PHOSPHORIBOSYL)-5-[(5-PHOSPHORIBOSYLAMINO)METHYLIDENEAMINO] IMIDAZOLE-4-CARBOXAMIDE ISOMERASE"/>
    <property type="match status" value="1"/>
</dbReference>
<proteinExistence type="inferred from homology"/>
<evidence type="ECO:0000256" key="7">
    <source>
        <dbReference type="ARBA" id="ARBA00022490"/>
    </source>
</evidence>
<keyword evidence="16" id="KW-1185">Reference proteome</keyword>
<dbReference type="InterPro" id="IPR044524">
    <property type="entry name" value="Isoase_HisA-like"/>
</dbReference>
<evidence type="ECO:0000256" key="13">
    <source>
        <dbReference type="RuleBase" id="RU003657"/>
    </source>
</evidence>
<feature type="active site" description="Proton acceptor" evidence="12">
    <location>
        <position position="10"/>
    </location>
</feature>
<dbReference type="AlphaFoldDB" id="A0A1M4XNE2"/>
<dbReference type="GO" id="GO:0000162">
    <property type="term" value="P:L-tryptophan biosynthetic process"/>
    <property type="evidence" value="ECO:0007669"/>
    <property type="project" value="TreeGrafter"/>
</dbReference>
<dbReference type="InterPro" id="IPR006062">
    <property type="entry name" value="His_biosynth"/>
</dbReference>
<evidence type="ECO:0000313" key="16">
    <source>
        <dbReference type="Proteomes" id="UP000184476"/>
    </source>
</evidence>
<protein>
    <recommendedName>
        <fullName evidence="6 12">1-(5-phosphoribosyl)-5-[(5-phosphoribosylamino)methylideneamino] imidazole-4-carboxamide isomerase</fullName>
        <ecNumber evidence="5 12">5.3.1.16</ecNumber>
    </recommendedName>
    <alternativeName>
        <fullName evidence="11 12">Phosphoribosylformimino-5-aminoimidazole carboxamide ribotide isomerase</fullName>
    </alternativeName>
</protein>
<evidence type="ECO:0000256" key="1">
    <source>
        <dbReference type="ARBA" id="ARBA00000901"/>
    </source>
</evidence>
<evidence type="ECO:0000256" key="6">
    <source>
        <dbReference type="ARBA" id="ARBA00018464"/>
    </source>
</evidence>
<dbReference type="Gene3D" id="3.20.20.70">
    <property type="entry name" value="Aldolase class I"/>
    <property type="match status" value="1"/>
</dbReference>
<evidence type="ECO:0000256" key="3">
    <source>
        <dbReference type="ARBA" id="ARBA00005133"/>
    </source>
</evidence>
<evidence type="ECO:0000256" key="12">
    <source>
        <dbReference type="HAMAP-Rule" id="MF_01014"/>
    </source>
</evidence>
<evidence type="ECO:0000256" key="14">
    <source>
        <dbReference type="RuleBase" id="RU003658"/>
    </source>
</evidence>
<evidence type="ECO:0000256" key="9">
    <source>
        <dbReference type="ARBA" id="ARBA00023102"/>
    </source>
</evidence>
<dbReference type="InterPro" id="IPR011060">
    <property type="entry name" value="RibuloseP-bd_barrel"/>
</dbReference>
<dbReference type="GO" id="GO:0000105">
    <property type="term" value="P:L-histidine biosynthetic process"/>
    <property type="evidence" value="ECO:0007669"/>
    <property type="project" value="UniProtKB-UniRule"/>
</dbReference>
<dbReference type="RefSeq" id="WP_073154711.1">
    <property type="nucleotide sequence ID" value="NZ_FQVL01000005.1"/>
</dbReference>
<dbReference type="CDD" id="cd04732">
    <property type="entry name" value="HisA"/>
    <property type="match status" value="1"/>
</dbReference>
<organism evidence="15 16">
    <name type="scientific">Seinonella peptonophila</name>
    <dbReference type="NCBI Taxonomy" id="112248"/>
    <lineage>
        <taxon>Bacteria</taxon>
        <taxon>Bacillati</taxon>
        <taxon>Bacillota</taxon>
        <taxon>Bacilli</taxon>
        <taxon>Bacillales</taxon>
        <taxon>Thermoactinomycetaceae</taxon>
        <taxon>Seinonella</taxon>
    </lineage>
</organism>
<keyword evidence="10 12" id="KW-0413">Isomerase</keyword>
<dbReference type="InterPro" id="IPR013785">
    <property type="entry name" value="Aldolase_TIM"/>
</dbReference>
<evidence type="ECO:0000256" key="2">
    <source>
        <dbReference type="ARBA" id="ARBA00004496"/>
    </source>
</evidence>
<keyword evidence="8 12" id="KW-0028">Amino-acid biosynthesis</keyword>
<keyword evidence="7 12" id="KW-0963">Cytoplasm</keyword>
<dbReference type="GO" id="GO:0003949">
    <property type="term" value="F:1-(5-phosphoribosyl)-5-[(5-phosphoribosylamino)methylideneamino]imidazole-4-carboxamide isomerase activity"/>
    <property type="evidence" value="ECO:0007669"/>
    <property type="project" value="UniProtKB-UniRule"/>
</dbReference>
<dbReference type="FunFam" id="3.20.20.70:FF:000009">
    <property type="entry name" value="1-(5-phosphoribosyl)-5-[(5-phosphoribosylamino)methylideneamino] imidazole-4-carboxamide isomerase"/>
    <property type="match status" value="1"/>
</dbReference>
<dbReference type="InterPro" id="IPR023016">
    <property type="entry name" value="HisA/PriA"/>
</dbReference>
<dbReference type="NCBIfam" id="TIGR00007">
    <property type="entry name" value="1-(5-phosphoribosyl)-5-[(5-phosphoribosylamino)methylideneamino]imidazole-4-carboxamide isomerase"/>
    <property type="match status" value="1"/>
</dbReference>
<dbReference type="InterPro" id="IPR006063">
    <property type="entry name" value="HisA_bact_arch"/>
</dbReference>
<evidence type="ECO:0000256" key="11">
    <source>
        <dbReference type="ARBA" id="ARBA00030547"/>
    </source>
</evidence>
<gene>
    <name evidence="12" type="primary">hisA</name>
    <name evidence="15" type="ORF">SAMN05444392_10590</name>
</gene>
<dbReference type="STRING" id="112248.SAMN05444392_10590"/>
<comment type="similarity">
    <text evidence="4 12 13">Belongs to the HisA/HisF family.</text>
</comment>
<accession>A0A1M4XNE2</accession>
<dbReference type="EMBL" id="FQVL01000005">
    <property type="protein sequence ID" value="SHE94951.1"/>
    <property type="molecule type" value="Genomic_DNA"/>
</dbReference>
<keyword evidence="9 12" id="KW-0368">Histidine biosynthesis</keyword>
<dbReference type="Pfam" id="PF00977">
    <property type="entry name" value="His_biosynth"/>
    <property type="match status" value="1"/>
</dbReference>
<reference evidence="15 16" key="1">
    <citation type="submission" date="2016-11" db="EMBL/GenBank/DDBJ databases">
        <authorList>
            <person name="Jaros S."/>
            <person name="Januszkiewicz K."/>
            <person name="Wedrychowicz H."/>
        </authorList>
    </citation>
    <scope>NUCLEOTIDE SEQUENCE [LARGE SCALE GENOMIC DNA]</scope>
    <source>
        <strain evidence="15 16">DSM 44666</strain>
    </source>
</reference>
<comment type="subcellular location">
    <subcellularLocation>
        <location evidence="2 12 14">Cytoplasm</location>
    </subcellularLocation>
</comment>
<evidence type="ECO:0000256" key="10">
    <source>
        <dbReference type="ARBA" id="ARBA00023235"/>
    </source>
</evidence>
<dbReference type="PANTHER" id="PTHR43090:SF2">
    <property type="entry name" value="1-(5-PHOSPHORIBOSYL)-5-[(5-PHOSPHORIBOSYLAMINO)METHYLIDENEAMINO] IMIDAZOLE-4-CARBOXAMIDE ISOMERASE"/>
    <property type="match status" value="1"/>
</dbReference>
<dbReference type="OrthoDB" id="9807749at2"/>
<evidence type="ECO:0000256" key="5">
    <source>
        <dbReference type="ARBA" id="ARBA00012550"/>
    </source>
</evidence>
<name>A0A1M4XNE2_9BACL</name>
<sequence>MKFTLYPAIDIRGGRCVRLKQGDYQQETIYADDPVQVAERFVQEGAEWIHVVDLDGAREGELINLQVIRNMVQATGIPIQVGGGVRDMDRLERLLSIGVDRIIIGSAAIDHPEFVAQALRAYGRRIAIGIDARDGMVATHGWLDTSKISAEKCAIEMANLGAETFIFTDIARDGMLSGVNVEAVAALAKACGREVIASGGVRSLTDIKQLASVSTDGVGGVIIGKALYTHAFQLLEALTVARQEVTGR</sequence>
<dbReference type="SUPFAM" id="SSF51366">
    <property type="entry name" value="Ribulose-phoshate binding barrel"/>
    <property type="match status" value="1"/>
</dbReference>
<dbReference type="Proteomes" id="UP000184476">
    <property type="component" value="Unassembled WGS sequence"/>
</dbReference>
<evidence type="ECO:0000313" key="15">
    <source>
        <dbReference type="EMBL" id="SHE94951.1"/>
    </source>
</evidence>